<gene>
    <name evidence="4" type="primary">gnpA</name>
    <name evidence="4" type="ORF">DWX31_03450</name>
</gene>
<dbReference type="Pfam" id="PF17386">
    <property type="entry name" value="LBP_C"/>
    <property type="match status" value="1"/>
</dbReference>
<comment type="caution">
    <text evidence="4">The sequence shown here is derived from an EMBL/GenBank/DDBJ whole genome shotgun (WGS) entry which is preliminary data.</text>
</comment>
<evidence type="ECO:0000313" key="4">
    <source>
        <dbReference type="EMBL" id="RGD72102.1"/>
    </source>
</evidence>
<dbReference type="Pfam" id="PF09508">
    <property type="entry name" value="Lact_bio_phlase"/>
    <property type="match status" value="1"/>
</dbReference>
<dbReference type="InterPro" id="IPR035356">
    <property type="entry name" value="LBP_C"/>
</dbReference>
<dbReference type="SUPFAM" id="SSF52317">
    <property type="entry name" value="Class I glutamine amidotransferase-like"/>
    <property type="match status" value="1"/>
</dbReference>
<dbReference type="Proteomes" id="UP000261023">
    <property type="component" value="Unassembled WGS sequence"/>
</dbReference>
<dbReference type="InterPro" id="IPR013783">
    <property type="entry name" value="Ig-like_fold"/>
</dbReference>
<dbReference type="Gene3D" id="3.20.20.80">
    <property type="entry name" value="Glycosidases"/>
    <property type="match status" value="1"/>
</dbReference>
<dbReference type="NCBIfam" id="TIGR02336">
    <property type="entry name" value="1,3-beta-galactosyl-N-acetylhexosamine phosphorylase"/>
    <property type="match status" value="1"/>
</dbReference>
<keyword evidence="4" id="KW-0328">Glycosyltransferase</keyword>
<sequence>MMEKTKGSFTLPGEAGYEELTLKLAERWGADVIRDSDGTELSEEITGAGYGIYSTICLIRDHNEWAKAHPDQLQQTFLVTDPKTAFGGVLTFDLMENFFTEQFTINDSPEALAYWQVFDRTEETEVSRASWHYDRNSGSVVLEGAHPFHDYTVNFLAYRIWEEISMYNHVTNNWEKEHLMPVDPIHEETREYLYGWMKNWCDTHPVTTVVRFTSLFYNFVWMWGSSEKKRNLFTDWGSYDFTVSPAMLKAFEAEYGYGLTAEDFINQGKFHVTHMPPTRRQLDYMAFVNRFVVDFGKRLVELVHSYGKKAYVFYDDSWVGVEPYNDYFKEFGFDGLIKCVFSGYEVRLCAGAEVETHELRLHPYLFPVGLGGAPTFCEGGDPVRDAKEYWIHVRRALLREKIDRIGLGGYLHLVEDFPDFCSYMETIADDFRRIKSFHEEGAVYTLPIRAAVLHSWGKLRSWTLSGHFHETYMHDLIHINEALSGLPVSVEFINFEDVKAGCLKGVDVLINAGAAGSAWSGGKAWNDSGVTEAVSRWVYEGGVLIGVGEPSAAPGASAYFRLASVLGVDEDTGAKVCHGRWEYELAEKPGLIPAGASIRGRKGICLTGPDTEVIGEKDGLPAITSHRFGGGTAFYLSSFQVTPENTRMLLNLMVSGMGMDLNQKYLTDSPDTECAWYPASGKLVVINNSGEERETVIRMEAGRQTVRLEPYGMAVLDGAVNGNRPE</sequence>
<evidence type="ECO:0000259" key="2">
    <source>
        <dbReference type="Pfam" id="PF17385"/>
    </source>
</evidence>
<feature type="domain" description="Lacto-N-biose phosphorylase central" evidence="2">
    <location>
        <begin position="450"/>
        <end position="654"/>
    </location>
</feature>
<accession>A0A3E3DS41</accession>
<dbReference type="EMBL" id="QTJW01000002">
    <property type="protein sequence ID" value="RGD72102.1"/>
    <property type="molecule type" value="Genomic_DNA"/>
</dbReference>
<name>A0A3E3DS41_9FIRM</name>
<dbReference type="InterPro" id="IPR012711">
    <property type="entry name" value="Lacto-N-biose_phosphorylase"/>
</dbReference>
<reference evidence="4 5" key="1">
    <citation type="submission" date="2018-08" db="EMBL/GenBank/DDBJ databases">
        <title>A genome reference for cultivated species of the human gut microbiota.</title>
        <authorList>
            <person name="Zou Y."/>
            <person name="Xue W."/>
            <person name="Luo G."/>
        </authorList>
    </citation>
    <scope>NUCLEOTIDE SEQUENCE [LARGE SCALE GENOMIC DNA]</scope>
    <source>
        <strain evidence="4 5">AF19-13AC</strain>
    </source>
</reference>
<protein>
    <submittedName>
        <fullName evidence="4">1,3-beta-galactosyl-N-acetylhexosamine phosphorylase</fullName>
        <ecNumber evidence="4">2.4.1.211</ecNumber>
    </submittedName>
</protein>
<dbReference type="InterPro" id="IPR035080">
    <property type="entry name" value="Lact_bio_phlase-like_N"/>
</dbReference>
<dbReference type="Gene3D" id="3.40.50.880">
    <property type="match status" value="1"/>
</dbReference>
<dbReference type="Gene3D" id="2.60.40.1180">
    <property type="entry name" value="Golgi alpha-mannosidase II"/>
    <property type="match status" value="1"/>
</dbReference>
<proteinExistence type="predicted"/>
<organism evidence="4 5">
    <name type="scientific">Hungatella hathewayi</name>
    <dbReference type="NCBI Taxonomy" id="154046"/>
    <lineage>
        <taxon>Bacteria</taxon>
        <taxon>Bacillati</taxon>
        <taxon>Bacillota</taxon>
        <taxon>Clostridia</taxon>
        <taxon>Lachnospirales</taxon>
        <taxon>Lachnospiraceae</taxon>
        <taxon>Hungatella</taxon>
    </lineage>
</organism>
<evidence type="ECO:0000259" key="3">
    <source>
        <dbReference type="Pfam" id="PF17386"/>
    </source>
</evidence>
<dbReference type="InterPro" id="IPR029062">
    <property type="entry name" value="Class_I_gatase-like"/>
</dbReference>
<evidence type="ECO:0000259" key="1">
    <source>
        <dbReference type="Pfam" id="PF09508"/>
    </source>
</evidence>
<dbReference type="GO" id="GO:0004645">
    <property type="term" value="F:1,4-alpha-oligoglucan phosphorylase activity"/>
    <property type="evidence" value="ECO:0007669"/>
    <property type="project" value="InterPro"/>
</dbReference>
<dbReference type="GO" id="GO:0050500">
    <property type="term" value="F:1,3-beta-galactosyl-N-acetylhexosamine phosphorylase activity"/>
    <property type="evidence" value="ECO:0007669"/>
    <property type="project" value="UniProtKB-EC"/>
</dbReference>
<evidence type="ECO:0000313" key="5">
    <source>
        <dbReference type="Proteomes" id="UP000261023"/>
    </source>
</evidence>
<dbReference type="InterPro" id="IPR013780">
    <property type="entry name" value="Glyco_hydro_b"/>
</dbReference>
<dbReference type="AlphaFoldDB" id="A0A3E3DS41"/>
<dbReference type="InterPro" id="IPR035363">
    <property type="entry name" value="LBP_M"/>
</dbReference>
<feature type="domain" description="Lacto-N-biose phosphorylase C-terminal" evidence="3">
    <location>
        <begin position="665"/>
        <end position="714"/>
    </location>
</feature>
<dbReference type="Pfam" id="PF17385">
    <property type="entry name" value="LBP_M"/>
    <property type="match status" value="1"/>
</dbReference>
<dbReference type="Gene3D" id="2.60.40.10">
    <property type="entry name" value="Immunoglobulins"/>
    <property type="match status" value="1"/>
</dbReference>
<dbReference type="OrthoDB" id="5834503at2"/>
<keyword evidence="4" id="KW-0808">Transferase</keyword>
<feature type="domain" description="Lacto-N-biose phosphorylase-like N-terminal TIM barrel" evidence="1">
    <location>
        <begin position="7"/>
        <end position="444"/>
    </location>
</feature>
<dbReference type="EC" id="2.4.1.211" evidence="4"/>